<comment type="caution">
    <text evidence="5">The sequence shown here is derived from an EMBL/GenBank/DDBJ whole genome shotgun (WGS) entry which is preliminary data.</text>
</comment>
<evidence type="ECO:0000256" key="2">
    <source>
        <dbReference type="ARBA" id="ARBA00022676"/>
    </source>
</evidence>
<proteinExistence type="inferred from homology"/>
<protein>
    <submittedName>
        <fullName evidence="5">Glycosyltransferase family 4 protein</fullName>
    </submittedName>
</protein>
<dbReference type="RefSeq" id="WP_301589196.1">
    <property type="nucleotide sequence ID" value="NZ_JAPFQI010000002.1"/>
</dbReference>
<dbReference type="PANTHER" id="PTHR12526">
    <property type="entry name" value="GLYCOSYLTRANSFERASE"/>
    <property type="match status" value="1"/>
</dbReference>
<evidence type="ECO:0000313" key="5">
    <source>
        <dbReference type="EMBL" id="MCW8085287.1"/>
    </source>
</evidence>
<dbReference type="Pfam" id="PF00534">
    <property type="entry name" value="Glycos_transf_1"/>
    <property type="match status" value="1"/>
</dbReference>
<evidence type="ECO:0000256" key="1">
    <source>
        <dbReference type="ARBA" id="ARBA00009481"/>
    </source>
</evidence>
<feature type="domain" description="Glycosyl transferase family 1" evidence="4">
    <location>
        <begin position="157"/>
        <end position="313"/>
    </location>
</feature>
<dbReference type="InterPro" id="IPR001296">
    <property type="entry name" value="Glyco_trans_1"/>
</dbReference>
<dbReference type="Proteomes" id="UP001526430">
    <property type="component" value="Unassembled WGS sequence"/>
</dbReference>
<accession>A0ABT3NSZ6</accession>
<keyword evidence="3" id="KW-0808">Transferase</keyword>
<evidence type="ECO:0000256" key="3">
    <source>
        <dbReference type="ARBA" id="ARBA00022679"/>
    </source>
</evidence>
<comment type="similarity">
    <text evidence="1">Belongs to the glycosyltransferase group 1 family. Glycosyltransferase 4 subfamily.</text>
</comment>
<organism evidence="5 6">
    <name type="scientific">Sabulicella glaciei</name>
    <dbReference type="NCBI Taxonomy" id="2984948"/>
    <lineage>
        <taxon>Bacteria</taxon>
        <taxon>Pseudomonadati</taxon>
        <taxon>Pseudomonadota</taxon>
        <taxon>Alphaproteobacteria</taxon>
        <taxon>Acetobacterales</taxon>
        <taxon>Acetobacteraceae</taxon>
        <taxon>Sabulicella</taxon>
    </lineage>
</organism>
<keyword evidence="2" id="KW-0328">Glycosyltransferase</keyword>
<name>A0ABT3NSZ6_9PROT</name>
<reference evidence="5 6" key="1">
    <citation type="submission" date="2022-10" db="EMBL/GenBank/DDBJ databases">
        <title>Roseococcus glaciei nov., sp. nov., isolated from glacier.</title>
        <authorList>
            <person name="Liu Q."/>
            <person name="Xin Y.-H."/>
        </authorList>
    </citation>
    <scope>NUCLEOTIDE SEQUENCE [LARGE SCALE GENOMIC DNA]</scope>
    <source>
        <strain evidence="5 6">MDT2-1-1</strain>
    </source>
</reference>
<dbReference type="SUPFAM" id="SSF53756">
    <property type="entry name" value="UDP-Glycosyltransferase/glycogen phosphorylase"/>
    <property type="match status" value="1"/>
</dbReference>
<keyword evidence="6" id="KW-1185">Reference proteome</keyword>
<sequence length="342" mass="35972">MRIALLVPGPLSATSGGYIYDRRLLEGLRMLGHEIRVLELEGRFPAPDDTARRSAAEALAALEPGEAAVIDGLGLPGFDPAAPALRRAVGLIHHPTSLEPGVDKAVQERLERPLFAALARLVATSPLTARGLPALGADPDRVGVVEPGTDPAARAPGSGGERARILAVGSIIPRKGHDVLLRALGRLCDLDWELRIAGPESDPVHARTLRALVEELGLEGRVSFLGALGGDSLEAEYQSADIFALATHHEGYGMAAAEAQARGLPLAICTGGAIAEVVGPGAAIVAPPGNHDSLSRGLRRVIMDPDLRTQMGHASWRAGQRLPRWEDRAALFAEELRKAGHG</sequence>
<dbReference type="PANTHER" id="PTHR12526:SF640">
    <property type="entry name" value="COLANIC ACID BIOSYNTHESIS GLYCOSYLTRANSFERASE WCAL-RELATED"/>
    <property type="match status" value="1"/>
</dbReference>
<dbReference type="CDD" id="cd03801">
    <property type="entry name" value="GT4_PimA-like"/>
    <property type="match status" value="1"/>
</dbReference>
<dbReference type="Gene3D" id="3.40.50.2000">
    <property type="entry name" value="Glycogen Phosphorylase B"/>
    <property type="match status" value="2"/>
</dbReference>
<evidence type="ECO:0000259" key="4">
    <source>
        <dbReference type="Pfam" id="PF00534"/>
    </source>
</evidence>
<dbReference type="EMBL" id="JAPFQI010000002">
    <property type="protein sequence ID" value="MCW8085287.1"/>
    <property type="molecule type" value="Genomic_DNA"/>
</dbReference>
<gene>
    <name evidence="5" type="ORF">OF850_06595</name>
</gene>
<evidence type="ECO:0000313" key="6">
    <source>
        <dbReference type="Proteomes" id="UP001526430"/>
    </source>
</evidence>